<protein>
    <recommendedName>
        <fullName evidence="4">DUF3137 domain-containing protein</fullName>
    </recommendedName>
</protein>
<sequence length="342" mass="39932">MPIDAVKHSFHIRRKKNDIVFQNIARLWDLGRSAPDYQSILDGLHPWNAPITLRFENVLPWLQGCIGLLFFLPLWIAPENIWSQLCLLAGLLIIGWAYLSYEQQQPIDEVIEHLENLSIGHKYQLSFNRQPQHIGVPLNTLHFIAQLKQLFPVFNQGSLSNDITRFASTVWTDENGQLHQVMVFQYHYASEIRMRDKDGNETKVKEVHKDLWGVFIFDVETQGLAITSSNKKFYYPYSYPWNSSDIQINQRLKFYGSDEMNTAKLLTPGFVLRIADFFQQREGDLLFHPHNKMLCYIGSQDLFQISSRAKSIHDISELRGHLRTFKLIALENLQRDLLLFLK</sequence>
<evidence type="ECO:0008006" key="4">
    <source>
        <dbReference type="Google" id="ProtNLM"/>
    </source>
</evidence>
<proteinExistence type="predicted"/>
<dbReference type="RefSeq" id="WP_120402973.1">
    <property type="nucleotide sequence ID" value="NZ_RAXV01000024.1"/>
</dbReference>
<keyword evidence="3" id="KW-1185">Reference proteome</keyword>
<keyword evidence="1" id="KW-0812">Transmembrane</keyword>
<keyword evidence="1" id="KW-1133">Transmembrane helix</keyword>
<organism evidence="2 3">
    <name type="scientific">Acinetobacter tianfuensis</name>
    <dbReference type="NCBI Taxonomy" id="2419603"/>
    <lineage>
        <taxon>Bacteria</taxon>
        <taxon>Pseudomonadati</taxon>
        <taxon>Pseudomonadota</taxon>
        <taxon>Gammaproteobacteria</taxon>
        <taxon>Moraxellales</taxon>
        <taxon>Moraxellaceae</taxon>
        <taxon>Acinetobacter</taxon>
    </lineage>
</organism>
<comment type="caution">
    <text evidence="2">The sequence shown here is derived from an EMBL/GenBank/DDBJ whole genome shotgun (WGS) entry which is preliminary data.</text>
</comment>
<feature type="transmembrane region" description="Helical" evidence="1">
    <location>
        <begin position="58"/>
        <end position="76"/>
    </location>
</feature>
<evidence type="ECO:0000313" key="2">
    <source>
        <dbReference type="EMBL" id="RKG30431.1"/>
    </source>
</evidence>
<feature type="transmembrane region" description="Helical" evidence="1">
    <location>
        <begin position="82"/>
        <end position="99"/>
    </location>
</feature>
<reference evidence="2 3" key="1">
    <citation type="submission" date="2018-09" db="EMBL/GenBank/DDBJ databases">
        <title>The draft genome of Acinetobacter spp. strains.</title>
        <authorList>
            <person name="Qin J."/>
            <person name="Feng Y."/>
            <person name="Zong Z."/>
        </authorList>
    </citation>
    <scope>NUCLEOTIDE SEQUENCE [LARGE SCALE GENOMIC DNA]</scope>
    <source>
        <strain evidence="2 3">WCHAc060012</strain>
    </source>
</reference>
<accession>A0A3A8ENJ6</accession>
<evidence type="ECO:0000256" key="1">
    <source>
        <dbReference type="SAM" id="Phobius"/>
    </source>
</evidence>
<dbReference type="Proteomes" id="UP000282388">
    <property type="component" value="Unassembled WGS sequence"/>
</dbReference>
<dbReference type="EMBL" id="RAXV01000024">
    <property type="protein sequence ID" value="RKG30431.1"/>
    <property type="molecule type" value="Genomic_DNA"/>
</dbReference>
<keyword evidence="1" id="KW-0472">Membrane</keyword>
<evidence type="ECO:0000313" key="3">
    <source>
        <dbReference type="Proteomes" id="UP000282388"/>
    </source>
</evidence>
<gene>
    <name evidence="2" type="ORF">D7V32_11260</name>
</gene>
<name>A0A3A8ENJ6_9GAMM</name>
<dbReference type="OrthoDB" id="6699489at2"/>
<dbReference type="AlphaFoldDB" id="A0A3A8ENJ6"/>